<dbReference type="InterPro" id="IPR017790">
    <property type="entry name" value="Penicillin-binding_protein_2"/>
</dbReference>
<keyword evidence="3" id="KW-1003">Cell membrane</keyword>
<dbReference type="GO" id="GO:0071972">
    <property type="term" value="F:peptidoglycan L,D-transpeptidase activity"/>
    <property type="evidence" value="ECO:0007669"/>
    <property type="project" value="TreeGrafter"/>
</dbReference>
<keyword evidence="12 15" id="KW-0472">Membrane</keyword>
<feature type="transmembrane region" description="Helical" evidence="15">
    <location>
        <begin position="20"/>
        <end position="37"/>
    </location>
</feature>
<evidence type="ECO:0000259" key="17">
    <source>
        <dbReference type="Pfam" id="PF03717"/>
    </source>
</evidence>
<comment type="caution">
    <text evidence="18">The sequence shown here is derived from an EMBL/GenBank/DDBJ whole genome shotgun (WGS) entry which is preliminary data.</text>
</comment>
<keyword evidence="11 15" id="KW-1133">Transmembrane helix</keyword>
<evidence type="ECO:0000313" key="19">
    <source>
        <dbReference type="Proteomes" id="UP000585327"/>
    </source>
</evidence>
<proteinExistence type="predicted"/>
<keyword evidence="5 18" id="KW-0121">Carboxypeptidase</keyword>
<dbReference type="InterPro" id="IPR036138">
    <property type="entry name" value="PBP_dimer_sf"/>
</dbReference>
<dbReference type="PANTHER" id="PTHR30627">
    <property type="entry name" value="PEPTIDOGLYCAN D,D-TRANSPEPTIDASE"/>
    <property type="match status" value="1"/>
</dbReference>
<accession>A0A838YNS5</accession>
<keyword evidence="7 15" id="KW-0812">Transmembrane</keyword>
<keyword evidence="10" id="KW-0573">Peptidoglycan synthesis</keyword>
<evidence type="ECO:0000256" key="3">
    <source>
        <dbReference type="ARBA" id="ARBA00022475"/>
    </source>
</evidence>
<dbReference type="InterPro" id="IPR001460">
    <property type="entry name" value="PCN-bd_Tpept"/>
</dbReference>
<evidence type="ECO:0000256" key="12">
    <source>
        <dbReference type="ARBA" id="ARBA00023136"/>
    </source>
</evidence>
<dbReference type="SUPFAM" id="SSF56519">
    <property type="entry name" value="Penicillin binding protein dimerisation domain"/>
    <property type="match status" value="1"/>
</dbReference>
<evidence type="ECO:0000256" key="15">
    <source>
        <dbReference type="SAM" id="Phobius"/>
    </source>
</evidence>
<keyword evidence="9" id="KW-0133">Cell shape</keyword>
<evidence type="ECO:0000256" key="6">
    <source>
        <dbReference type="ARBA" id="ARBA00022670"/>
    </source>
</evidence>
<dbReference type="Pfam" id="PF03717">
    <property type="entry name" value="PBP_dimer"/>
    <property type="match status" value="1"/>
</dbReference>
<keyword evidence="6" id="KW-0645">Protease</keyword>
<evidence type="ECO:0000256" key="9">
    <source>
        <dbReference type="ARBA" id="ARBA00022960"/>
    </source>
</evidence>
<evidence type="ECO:0000313" key="18">
    <source>
        <dbReference type="EMBL" id="MBA4724182.1"/>
    </source>
</evidence>
<dbReference type="InterPro" id="IPR012338">
    <property type="entry name" value="Beta-lactam/transpept-like"/>
</dbReference>
<dbReference type="SUPFAM" id="SSF56601">
    <property type="entry name" value="beta-lactamase/transpeptidase-like"/>
    <property type="match status" value="1"/>
</dbReference>
<dbReference type="GO" id="GO:0009252">
    <property type="term" value="P:peptidoglycan biosynthetic process"/>
    <property type="evidence" value="ECO:0007669"/>
    <property type="project" value="UniProtKB-UniRule"/>
</dbReference>
<evidence type="ECO:0000256" key="7">
    <source>
        <dbReference type="ARBA" id="ARBA00022692"/>
    </source>
</evidence>
<dbReference type="EMBL" id="JACETM010000028">
    <property type="protein sequence ID" value="MBA4724182.1"/>
    <property type="molecule type" value="Genomic_DNA"/>
</dbReference>
<dbReference type="GO" id="GO:0009002">
    <property type="term" value="F:serine-type D-Ala-D-Ala carboxypeptidase activity"/>
    <property type="evidence" value="ECO:0007669"/>
    <property type="project" value="UniProtKB-EC"/>
</dbReference>
<evidence type="ECO:0000256" key="4">
    <source>
        <dbReference type="ARBA" id="ARBA00022519"/>
    </source>
</evidence>
<evidence type="ECO:0000256" key="2">
    <source>
        <dbReference type="ARBA" id="ARBA00004236"/>
    </source>
</evidence>
<evidence type="ECO:0000256" key="8">
    <source>
        <dbReference type="ARBA" id="ARBA00022801"/>
    </source>
</evidence>
<evidence type="ECO:0000256" key="10">
    <source>
        <dbReference type="ARBA" id="ARBA00022984"/>
    </source>
</evidence>
<dbReference type="GO" id="GO:0006508">
    <property type="term" value="P:proteolysis"/>
    <property type="evidence" value="ECO:0007669"/>
    <property type="project" value="UniProtKB-KW"/>
</dbReference>
<evidence type="ECO:0000256" key="14">
    <source>
        <dbReference type="NCBIfam" id="TIGR03423"/>
    </source>
</evidence>
<evidence type="ECO:0000259" key="16">
    <source>
        <dbReference type="Pfam" id="PF00905"/>
    </source>
</evidence>
<evidence type="ECO:0000256" key="11">
    <source>
        <dbReference type="ARBA" id="ARBA00022989"/>
    </source>
</evidence>
<dbReference type="Gene3D" id="3.40.710.10">
    <property type="entry name" value="DD-peptidase/beta-lactamase superfamily"/>
    <property type="match status" value="1"/>
</dbReference>
<dbReference type="AlphaFoldDB" id="A0A838YNS5"/>
<evidence type="ECO:0000256" key="13">
    <source>
        <dbReference type="ARBA" id="ARBA00023316"/>
    </source>
</evidence>
<evidence type="ECO:0000256" key="1">
    <source>
        <dbReference type="ARBA" id="ARBA00004167"/>
    </source>
</evidence>
<comment type="subcellular location">
    <subcellularLocation>
        <location evidence="2">Cell membrane</location>
    </subcellularLocation>
    <subcellularLocation>
        <location evidence="1">Membrane</location>
        <topology evidence="1">Single-pass membrane protein</topology>
    </subcellularLocation>
</comment>
<keyword evidence="8 18" id="KW-0378">Hydrolase</keyword>
<protein>
    <recommendedName>
        <fullName evidence="14">Penicillin-binding protein 2</fullName>
        <ecNumber evidence="14">3.4.16.4</ecNumber>
    </recommendedName>
</protein>
<dbReference type="Proteomes" id="UP000585327">
    <property type="component" value="Unassembled WGS sequence"/>
</dbReference>
<dbReference type="GO" id="GO:0071555">
    <property type="term" value="P:cell wall organization"/>
    <property type="evidence" value="ECO:0007669"/>
    <property type="project" value="UniProtKB-KW"/>
</dbReference>
<sequence>MIDIEDRFIEKRIFKSRLILIYLFFGFLFALLLYRTYSLQVYSFSSYELASIENKTKTVLVQPTRGIIYDRNGNILINNVPSYDLIIQPSQITDIKAYLDRLGSIISISNRDREYVYEQFPIKSAYNRELTVKRGLSNEEIAKFEVRNYLFPEAIIDERYSRESQYPSLFSHVLGYVGGIQNDRLEDVLSAQNKRLGETTFQYANGYLIGKTGIESTYDNELRGAFGEKVFEVDARGKFLKQIDLIEPIKGKDLVTSLDLNAQKIAYEAMNGRRGAVVVVEIESGSIITYLSSPSFSINEISNGISNSDFQKLVNDKNKPFFDRASQGRYSPASTIKPAIGLYGLENKIIDWDYKIQDPGYFILPEDQRIYRGWKDGGHGEINLESAIIESSNTFFFSLAYESEIDSLIEHLANFGFGQNVCLDCFNPDKGLLPSPAWKMNNLNFGWFKGDSVNMGVGQGYLSATPIQLAFYGAFLSNKGSLEKLSILDIYSNKELLELPSNNIAENDWSRLHDSMIGVIESPKGTAKRLKNLKPYKIAAKSGTVELVSLDSKEDYELVRQDINKRDHAIMVAFGPMPNPKYAVSVVIENAESGGSVAGPVAVKILNSLIDQ</sequence>
<reference evidence="18 19" key="1">
    <citation type="submission" date="2020-06" db="EMBL/GenBank/DDBJ databases">
        <title>Dysbiosis in marine aquaculture revealed through microbiome analysis: reverse ecology for environmental sustainability.</title>
        <authorList>
            <person name="Haro-Moreno J.M."/>
            <person name="Coutinho F.H."/>
            <person name="Zaragoza-Solas A."/>
            <person name="Picazo A."/>
            <person name="Almagro-Moreno S."/>
            <person name="Lopez-Perez M."/>
        </authorList>
    </citation>
    <scope>NUCLEOTIDE SEQUENCE [LARGE SCALE GENOMIC DNA]</scope>
    <source>
        <strain evidence="18">MCMED-G42</strain>
    </source>
</reference>
<gene>
    <name evidence="18" type="primary">mrdA</name>
    <name evidence="18" type="ORF">H2021_03080</name>
</gene>
<dbReference type="GO" id="GO:0005886">
    <property type="term" value="C:plasma membrane"/>
    <property type="evidence" value="ECO:0007669"/>
    <property type="project" value="UniProtKB-SubCell"/>
</dbReference>
<dbReference type="PANTHER" id="PTHR30627:SF2">
    <property type="entry name" value="PEPTIDOGLYCAN D,D-TRANSPEPTIDASE MRDA"/>
    <property type="match status" value="1"/>
</dbReference>
<dbReference type="InterPro" id="IPR050515">
    <property type="entry name" value="Beta-lactam/transpept"/>
</dbReference>
<dbReference type="NCBIfam" id="TIGR03423">
    <property type="entry name" value="pbp2_mrdA"/>
    <property type="match status" value="1"/>
</dbReference>
<dbReference type="InterPro" id="IPR005311">
    <property type="entry name" value="PBP_dimer"/>
</dbReference>
<evidence type="ECO:0000256" key="5">
    <source>
        <dbReference type="ARBA" id="ARBA00022645"/>
    </source>
</evidence>
<dbReference type="EC" id="3.4.16.4" evidence="14"/>
<feature type="domain" description="Penicillin-binding protein transpeptidase" evidence="16">
    <location>
        <begin position="275"/>
        <end position="606"/>
    </location>
</feature>
<keyword evidence="13" id="KW-0961">Cell wall biogenesis/degradation</keyword>
<keyword evidence="4" id="KW-0997">Cell inner membrane</keyword>
<dbReference type="Pfam" id="PF00905">
    <property type="entry name" value="Transpeptidase"/>
    <property type="match status" value="1"/>
</dbReference>
<dbReference type="Gene3D" id="3.90.1310.10">
    <property type="entry name" value="Penicillin-binding protein 2a (Domain 2)"/>
    <property type="match status" value="1"/>
</dbReference>
<name>A0A838YNS5_9GAMM</name>
<dbReference type="GO" id="GO:0008658">
    <property type="term" value="F:penicillin binding"/>
    <property type="evidence" value="ECO:0007669"/>
    <property type="project" value="UniProtKB-UniRule"/>
</dbReference>
<organism evidence="18 19">
    <name type="scientific">SAR86 cluster bacterium</name>
    <dbReference type="NCBI Taxonomy" id="2030880"/>
    <lineage>
        <taxon>Bacteria</taxon>
        <taxon>Pseudomonadati</taxon>
        <taxon>Pseudomonadota</taxon>
        <taxon>Gammaproteobacteria</taxon>
        <taxon>SAR86 cluster</taxon>
    </lineage>
</organism>
<dbReference type="GO" id="GO:0008360">
    <property type="term" value="P:regulation of cell shape"/>
    <property type="evidence" value="ECO:0007669"/>
    <property type="project" value="UniProtKB-KW"/>
</dbReference>
<feature type="domain" description="Penicillin-binding protein dimerisation" evidence="17">
    <location>
        <begin position="62"/>
        <end position="243"/>
    </location>
</feature>